<protein>
    <recommendedName>
        <fullName evidence="3">DUF2533 domain-containing protein</fullName>
    </recommendedName>
</protein>
<sequence length="88" mass="10473">MSVHKELAQHAEKMNGIYKTYLQFDQQREVYIEEAVQLCKQGLPFTTRKINEVTNQINRLNLRFVPFKKNVTPEMVQEYVEKIKNKDA</sequence>
<dbReference type="RefSeq" id="WP_046524086.1">
    <property type="nucleotide sequence ID" value="NZ_LAYY01000012.1"/>
</dbReference>
<gene>
    <name evidence="1" type="ORF">WQ57_12375</name>
</gene>
<accession>A0A0M2SUC5</accession>
<dbReference type="OrthoDB" id="2679622at2"/>
<comment type="caution">
    <text evidence="1">The sequence shown here is derived from an EMBL/GenBank/DDBJ whole genome shotgun (WGS) entry which is preliminary data.</text>
</comment>
<keyword evidence="2" id="KW-1185">Reference proteome</keyword>
<name>A0A0M2SUC5_9BACI</name>
<evidence type="ECO:0008006" key="3">
    <source>
        <dbReference type="Google" id="ProtNLM"/>
    </source>
</evidence>
<organism evidence="1 2">
    <name type="scientific">Mesobacillus campisalis</name>
    <dbReference type="NCBI Taxonomy" id="1408103"/>
    <lineage>
        <taxon>Bacteria</taxon>
        <taxon>Bacillati</taxon>
        <taxon>Bacillota</taxon>
        <taxon>Bacilli</taxon>
        <taxon>Bacillales</taxon>
        <taxon>Bacillaceae</taxon>
        <taxon>Mesobacillus</taxon>
    </lineage>
</organism>
<dbReference type="AlphaFoldDB" id="A0A0M2SUC5"/>
<dbReference type="EMBL" id="LAYY01000012">
    <property type="protein sequence ID" value="KKK37748.1"/>
    <property type="molecule type" value="Genomic_DNA"/>
</dbReference>
<dbReference type="InterPro" id="IPR019688">
    <property type="entry name" value="DUF2533"/>
</dbReference>
<dbReference type="Proteomes" id="UP000034166">
    <property type="component" value="Unassembled WGS sequence"/>
</dbReference>
<evidence type="ECO:0000313" key="2">
    <source>
        <dbReference type="Proteomes" id="UP000034166"/>
    </source>
</evidence>
<proteinExistence type="predicted"/>
<reference evidence="1 2" key="1">
    <citation type="submission" date="2015-04" db="EMBL/GenBank/DDBJ databases">
        <title>Taxonomic description and genome sequence of Bacillus campisalis sp. nov., a novel member of the genus Bacillus isolated from solar saltern.</title>
        <authorList>
            <person name="Mathan Kumar R."/>
            <person name="Kaur G."/>
            <person name="Kumar A."/>
            <person name="Singh N.K."/>
            <person name="Kaur N."/>
            <person name="Kumar N."/>
            <person name="Mayilraj S."/>
        </authorList>
    </citation>
    <scope>NUCLEOTIDE SEQUENCE [LARGE SCALE GENOMIC DNA]</scope>
    <source>
        <strain evidence="1 2">SA2-6</strain>
    </source>
</reference>
<dbReference type="PATRIC" id="fig|1408103.3.peg.2784"/>
<evidence type="ECO:0000313" key="1">
    <source>
        <dbReference type="EMBL" id="KKK37748.1"/>
    </source>
</evidence>
<dbReference type="Pfam" id="PF10752">
    <property type="entry name" value="DUF2533"/>
    <property type="match status" value="1"/>
</dbReference>